<proteinExistence type="predicted"/>
<evidence type="ECO:0000256" key="1">
    <source>
        <dbReference type="SAM" id="MobiDB-lite"/>
    </source>
</evidence>
<organism evidence="2 3">
    <name type="scientific">Actinomycetospora chibensis</name>
    <dbReference type="NCBI Taxonomy" id="663606"/>
    <lineage>
        <taxon>Bacteria</taxon>
        <taxon>Bacillati</taxon>
        <taxon>Actinomycetota</taxon>
        <taxon>Actinomycetes</taxon>
        <taxon>Pseudonocardiales</taxon>
        <taxon>Pseudonocardiaceae</taxon>
        <taxon>Actinomycetospora</taxon>
    </lineage>
</organism>
<protein>
    <submittedName>
        <fullName evidence="2">Uncharacterized protein</fullName>
    </submittedName>
</protein>
<reference evidence="3" key="1">
    <citation type="journal article" date="2019" name="Int. J. Syst. Evol. Microbiol.">
        <title>The Global Catalogue of Microorganisms (GCM) 10K type strain sequencing project: providing services to taxonomists for standard genome sequencing and annotation.</title>
        <authorList>
            <consortium name="The Broad Institute Genomics Platform"/>
            <consortium name="The Broad Institute Genome Sequencing Center for Infectious Disease"/>
            <person name="Wu L."/>
            <person name="Ma J."/>
        </authorList>
    </citation>
    <scope>NUCLEOTIDE SEQUENCE [LARGE SCALE GENOMIC DNA]</scope>
    <source>
        <strain evidence="3">CCUG 50347</strain>
    </source>
</reference>
<dbReference type="RefSeq" id="WP_274190268.1">
    <property type="nucleotide sequence ID" value="NZ_BAABHN010000002.1"/>
</dbReference>
<evidence type="ECO:0000313" key="3">
    <source>
        <dbReference type="Proteomes" id="UP001595909"/>
    </source>
</evidence>
<sequence>MSSVESVNVGVLRAMEATTGASGIDKRPTSGAVRVAAPAPGVDALPDEVRELPGAAPGSRYRGSCADA</sequence>
<accession>A0ABV9R9Y8</accession>
<keyword evidence="3" id="KW-1185">Reference proteome</keyword>
<gene>
    <name evidence="2" type="ORF">ACFPEL_01050</name>
</gene>
<dbReference type="EMBL" id="JBHSIM010000002">
    <property type="protein sequence ID" value="MFC4830981.1"/>
    <property type="molecule type" value="Genomic_DNA"/>
</dbReference>
<comment type="caution">
    <text evidence="2">The sequence shown here is derived from an EMBL/GenBank/DDBJ whole genome shotgun (WGS) entry which is preliminary data.</text>
</comment>
<dbReference type="Proteomes" id="UP001595909">
    <property type="component" value="Unassembled WGS sequence"/>
</dbReference>
<feature type="region of interest" description="Disordered" evidence="1">
    <location>
        <begin position="44"/>
        <end position="68"/>
    </location>
</feature>
<name>A0ABV9R9Y8_9PSEU</name>
<evidence type="ECO:0000313" key="2">
    <source>
        <dbReference type="EMBL" id="MFC4830981.1"/>
    </source>
</evidence>